<dbReference type="Gene3D" id="3.10.180.10">
    <property type="entry name" value="2,3-Dihydroxybiphenyl 1,2-Dioxygenase, domain 1"/>
    <property type="match status" value="1"/>
</dbReference>
<dbReference type="InterPro" id="IPR037523">
    <property type="entry name" value="VOC_core"/>
</dbReference>
<dbReference type="PROSITE" id="PS51819">
    <property type="entry name" value="VOC"/>
    <property type="match status" value="1"/>
</dbReference>
<sequence length="172" mass="18835">MTTAPVTLPESAPTRDSGYTAVPDQMQADVPLLPVLRPHHFGISVPDLDAAIDWYGRMLGFSLESRMTIDKIPAQIAFVRRDSYRIEIFEVPGAAPLPETRRIPNLDLRTHGNKHMCFEVPCVPQAVAALRAQGADIAFELVVDGNPTAFIRDVCGNLIELLEPFAADRSAA</sequence>
<dbReference type="InterPro" id="IPR051785">
    <property type="entry name" value="MMCE/EMCE_epimerase"/>
</dbReference>
<dbReference type="EMBL" id="BMHL01000002">
    <property type="protein sequence ID" value="GGC26662.1"/>
    <property type="molecule type" value="Genomic_DNA"/>
</dbReference>
<dbReference type="Pfam" id="PF00903">
    <property type="entry name" value="Glyoxalase"/>
    <property type="match status" value="1"/>
</dbReference>
<accession>A0ABQ1LMN6</accession>
<protein>
    <recommendedName>
        <fullName evidence="3">VOC domain-containing protein</fullName>
    </recommendedName>
</protein>
<reference evidence="5" key="1">
    <citation type="journal article" date="2019" name="Int. J. Syst. Evol. Microbiol.">
        <title>The Global Catalogue of Microorganisms (GCM) 10K type strain sequencing project: providing services to taxonomists for standard genome sequencing and annotation.</title>
        <authorList>
            <consortium name="The Broad Institute Genomics Platform"/>
            <consortium name="The Broad Institute Genome Sequencing Center for Infectious Disease"/>
            <person name="Wu L."/>
            <person name="Ma J."/>
        </authorList>
    </citation>
    <scope>NUCLEOTIDE SEQUENCE [LARGE SCALE GENOMIC DNA]</scope>
    <source>
        <strain evidence="5">CGMCC 1.15103</strain>
    </source>
</reference>
<name>A0ABQ1LMN6_9BURK</name>
<dbReference type="InterPro" id="IPR029068">
    <property type="entry name" value="Glyas_Bleomycin-R_OHBP_Dase"/>
</dbReference>
<dbReference type="SUPFAM" id="SSF54593">
    <property type="entry name" value="Glyoxalase/Bleomycin resistance protein/Dihydroxybiphenyl dioxygenase"/>
    <property type="match status" value="1"/>
</dbReference>
<feature type="domain" description="VOC" evidence="3">
    <location>
        <begin position="37"/>
        <end position="164"/>
    </location>
</feature>
<dbReference type="Proteomes" id="UP000602004">
    <property type="component" value="Unassembled WGS sequence"/>
</dbReference>
<evidence type="ECO:0000259" key="3">
    <source>
        <dbReference type="PROSITE" id="PS51819"/>
    </source>
</evidence>
<gene>
    <name evidence="4" type="ORF">GCM10011400_11300</name>
</gene>
<evidence type="ECO:0000256" key="2">
    <source>
        <dbReference type="SAM" id="MobiDB-lite"/>
    </source>
</evidence>
<organism evidence="4 5">
    <name type="scientific">Paraburkholderia caffeinilytica</name>
    <dbReference type="NCBI Taxonomy" id="1761016"/>
    <lineage>
        <taxon>Bacteria</taxon>
        <taxon>Pseudomonadati</taxon>
        <taxon>Pseudomonadota</taxon>
        <taxon>Betaproteobacteria</taxon>
        <taxon>Burkholderiales</taxon>
        <taxon>Burkholderiaceae</taxon>
        <taxon>Paraburkholderia</taxon>
    </lineage>
</organism>
<proteinExistence type="predicted"/>
<dbReference type="PANTHER" id="PTHR43048:SF3">
    <property type="entry name" value="METHYLMALONYL-COA EPIMERASE, MITOCHONDRIAL"/>
    <property type="match status" value="1"/>
</dbReference>
<evidence type="ECO:0000313" key="5">
    <source>
        <dbReference type="Proteomes" id="UP000602004"/>
    </source>
</evidence>
<comment type="caution">
    <text evidence="4">The sequence shown here is derived from an EMBL/GenBank/DDBJ whole genome shotgun (WGS) entry which is preliminary data.</text>
</comment>
<dbReference type="RefSeq" id="WP_229758090.1">
    <property type="nucleotide sequence ID" value="NZ_BMHL01000002.1"/>
</dbReference>
<dbReference type="PANTHER" id="PTHR43048">
    <property type="entry name" value="METHYLMALONYL-COA EPIMERASE"/>
    <property type="match status" value="1"/>
</dbReference>
<keyword evidence="1" id="KW-0479">Metal-binding</keyword>
<evidence type="ECO:0000256" key="1">
    <source>
        <dbReference type="ARBA" id="ARBA00022723"/>
    </source>
</evidence>
<keyword evidence="5" id="KW-1185">Reference proteome</keyword>
<dbReference type="InterPro" id="IPR004360">
    <property type="entry name" value="Glyas_Fos-R_dOase_dom"/>
</dbReference>
<evidence type="ECO:0000313" key="4">
    <source>
        <dbReference type="EMBL" id="GGC26662.1"/>
    </source>
</evidence>
<feature type="region of interest" description="Disordered" evidence="2">
    <location>
        <begin position="1"/>
        <end position="21"/>
    </location>
</feature>